<dbReference type="EMBL" id="MU826826">
    <property type="protein sequence ID" value="KAJ7375462.1"/>
    <property type="molecule type" value="Genomic_DNA"/>
</dbReference>
<dbReference type="InterPro" id="IPR011029">
    <property type="entry name" value="DEATH-like_dom_sf"/>
</dbReference>
<evidence type="ECO:0000256" key="3">
    <source>
        <dbReference type="ARBA" id="ARBA00022588"/>
    </source>
</evidence>
<keyword evidence="4" id="KW-0832">Ubl conjugation</keyword>
<feature type="domain" description="Caspase recruitment" evidence="6">
    <location>
        <begin position="1"/>
        <end position="86"/>
    </location>
</feature>
<dbReference type="AlphaFoldDB" id="A0A9X0CTG6"/>
<name>A0A9X0CTG6_9CNID</name>
<dbReference type="Gene3D" id="1.10.533.10">
    <property type="entry name" value="Death Domain, Fas"/>
    <property type="match status" value="1"/>
</dbReference>
<comment type="caution">
    <text evidence="7">The sequence shown here is derived from an EMBL/GenBank/DDBJ whole genome shotgun (WGS) entry which is preliminary data.</text>
</comment>
<keyword evidence="2" id="KW-0597">Phosphoprotein</keyword>
<evidence type="ECO:0000313" key="7">
    <source>
        <dbReference type="EMBL" id="KAJ7375462.1"/>
    </source>
</evidence>
<evidence type="ECO:0000313" key="8">
    <source>
        <dbReference type="Proteomes" id="UP001163046"/>
    </source>
</evidence>
<dbReference type="InterPro" id="IPR031964">
    <property type="entry name" value="CARD_dom"/>
</dbReference>
<dbReference type="Proteomes" id="UP001163046">
    <property type="component" value="Unassembled WGS sequence"/>
</dbReference>
<dbReference type="SUPFAM" id="SSF47986">
    <property type="entry name" value="DEATH domain"/>
    <property type="match status" value="1"/>
</dbReference>
<keyword evidence="5" id="KW-0391">Immunity</keyword>
<evidence type="ECO:0000256" key="2">
    <source>
        <dbReference type="ARBA" id="ARBA00022553"/>
    </source>
</evidence>
<keyword evidence="8" id="KW-1185">Reference proteome</keyword>
<proteinExistence type="predicted"/>
<evidence type="ECO:0000259" key="6">
    <source>
        <dbReference type="Pfam" id="PF16739"/>
    </source>
</evidence>
<evidence type="ECO:0000256" key="1">
    <source>
        <dbReference type="ARBA" id="ARBA00022499"/>
    </source>
</evidence>
<gene>
    <name evidence="7" type="ORF">OS493_002235</name>
</gene>
<protein>
    <recommendedName>
        <fullName evidence="6">Caspase recruitment domain-containing protein</fullName>
    </recommendedName>
</protein>
<evidence type="ECO:0000256" key="5">
    <source>
        <dbReference type="ARBA" id="ARBA00022859"/>
    </source>
</evidence>
<organism evidence="7 8">
    <name type="scientific">Desmophyllum pertusum</name>
    <dbReference type="NCBI Taxonomy" id="174260"/>
    <lineage>
        <taxon>Eukaryota</taxon>
        <taxon>Metazoa</taxon>
        <taxon>Cnidaria</taxon>
        <taxon>Anthozoa</taxon>
        <taxon>Hexacorallia</taxon>
        <taxon>Scleractinia</taxon>
        <taxon>Caryophylliina</taxon>
        <taxon>Caryophylliidae</taxon>
        <taxon>Desmophyllum</taxon>
    </lineage>
</organism>
<sequence length="130" mass="15372">MERDQKELINQNFPRLVEDIIPVDMLPYLPCLTSNDKEKIQCEQRNNGYTLATQELLLRLFRRRDAFQEFIRALSATGCGHIAELLYPREEEIAEEYIRDQENVDEYPEGHLRREIAFHNQVALEDVNHA</sequence>
<keyword evidence="3" id="KW-0399">Innate immunity</keyword>
<dbReference type="OrthoDB" id="9909785at2759"/>
<reference evidence="7" key="1">
    <citation type="submission" date="2023-01" db="EMBL/GenBank/DDBJ databases">
        <title>Genome assembly of the deep-sea coral Lophelia pertusa.</title>
        <authorList>
            <person name="Herrera S."/>
            <person name="Cordes E."/>
        </authorList>
    </citation>
    <scope>NUCLEOTIDE SEQUENCE</scope>
    <source>
        <strain evidence="7">USNM1676648</strain>
        <tissue evidence="7">Polyp</tissue>
    </source>
</reference>
<dbReference type="Pfam" id="PF16739">
    <property type="entry name" value="CARD_2"/>
    <property type="match status" value="1"/>
</dbReference>
<dbReference type="GO" id="GO:0045087">
    <property type="term" value="P:innate immune response"/>
    <property type="evidence" value="ECO:0007669"/>
    <property type="project" value="UniProtKB-KW"/>
</dbReference>
<dbReference type="GO" id="GO:0005737">
    <property type="term" value="C:cytoplasm"/>
    <property type="evidence" value="ECO:0007669"/>
    <property type="project" value="UniProtKB-ARBA"/>
</dbReference>
<keyword evidence="1" id="KW-1017">Isopeptide bond</keyword>
<evidence type="ECO:0000256" key="4">
    <source>
        <dbReference type="ARBA" id="ARBA00022843"/>
    </source>
</evidence>
<accession>A0A9X0CTG6</accession>